<geneLocation type="plasmid" evidence="1 2">
    <name>pRHL1</name>
</geneLocation>
<dbReference type="AlphaFoldDB" id="Q0RZY5"/>
<protein>
    <submittedName>
        <fullName evidence="1">Uncharacterized protein</fullName>
    </submittedName>
</protein>
<gene>
    <name evidence="1" type="ordered locus">RHA1_ro08104</name>
</gene>
<dbReference type="Proteomes" id="UP000008710">
    <property type="component" value="Plasmid pRHL1"/>
</dbReference>
<evidence type="ECO:0000313" key="2">
    <source>
        <dbReference type="Proteomes" id="UP000008710"/>
    </source>
</evidence>
<dbReference type="KEGG" id="rha:RHA1_ro08104"/>
<sequence length="95" mass="9921">MELTSSGSRRLGSTSCTIGGNVHLRAPASRATVCERRCFFGCPICTPAEGCDPEVTSLLPAHAVPPSVSIRSPAKELVAAARKVADDNLGRNRDG</sequence>
<name>Q0RZY5_RHOJR</name>
<proteinExistence type="predicted"/>
<evidence type="ECO:0000313" key="1">
    <source>
        <dbReference type="EMBL" id="ABG99151.1"/>
    </source>
</evidence>
<dbReference type="HOGENOM" id="CLU_2370907_0_0_11"/>
<dbReference type="EMBL" id="CP000432">
    <property type="protein sequence ID" value="ABG99151.1"/>
    <property type="molecule type" value="Genomic_DNA"/>
</dbReference>
<reference evidence="2" key="1">
    <citation type="journal article" date="2006" name="Proc. Natl. Acad. Sci. U.S.A.">
        <title>The complete genome of Rhodococcus sp. RHA1 provides insights into a catabolic powerhouse.</title>
        <authorList>
            <person name="McLeod M.P."/>
            <person name="Warren R.L."/>
            <person name="Hsiao W.W.L."/>
            <person name="Araki N."/>
            <person name="Myhre M."/>
            <person name="Fernandes C."/>
            <person name="Miyazawa D."/>
            <person name="Wong W."/>
            <person name="Lillquist A.L."/>
            <person name="Wang D."/>
            <person name="Dosanjh M."/>
            <person name="Hara H."/>
            <person name="Petrescu A."/>
            <person name="Morin R.D."/>
            <person name="Yang G."/>
            <person name="Stott J.M."/>
            <person name="Schein J.E."/>
            <person name="Shin H."/>
            <person name="Smailus D."/>
            <person name="Siddiqui A.S."/>
            <person name="Marra M.A."/>
            <person name="Jones S.J.M."/>
            <person name="Holt R."/>
            <person name="Brinkman F.S.L."/>
            <person name="Miyauchi K."/>
            <person name="Fukuda M."/>
            <person name="Davies J.E."/>
            <person name="Mohn W.W."/>
            <person name="Eltis L.D."/>
        </authorList>
    </citation>
    <scope>NUCLEOTIDE SEQUENCE [LARGE SCALE GENOMIC DNA]</scope>
    <source>
        <strain evidence="2">RHA1</strain>
    </source>
</reference>
<keyword evidence="1" id="KW-0614">Plasmid</keyword>
<organism evidence="1 2">
    <name type="scientific">Rhodococcus jostii (strain RHA1)</name>
    <dbReference type="NCBI Taxonomy" id="101510"/>
    <lineage>
        <taxon>Bacteria</taxon>
        <taxon>Bacillati</taxon>
        <taxon>Actinomycetota</taxon>
        <taxon>Actinomycetes</taxon>
        <taxon>Mycobacteriales</taxon>
        <taxon>Nocardiaceae</taxon>
        <taxon>Rhodococcus</taxon>
    </lineage>
</organism>
<accession>Q0RZY5</accession>